<dbReference type="Pfam" id="PF00169">
    <property type="entry name" value="PH"/>
    <property type="match status" value="1"/>
</dbReference>
<name>A0ABM1SDK7_LIMPO</name>
<dbReference type="GeneID" id="106459508"/>
<dbReference type="SMART" id="SM01244">
    <property type="entry name" value="IRS"/>
    <property type="match status" value="1"/>
</dbReference>
<dbReference type="InterPro" id="IPR011993">
    <property type="entry name" value="PH-like_dom_sf"/>
</dbReference>
<dbReference type="InterPro" id="IPR001849">
    <property type="entry name" value="PH_domain"/>
</dbReference>
<protein>
    <submittedName>
        <fullName evidence="5 6">Docking protein 2-like</fullName>
    </submittedName>
</protein>
<evidence type="ECO:0000313" key="5">
    <source>
        <dbReference type="RefSeq" id="XP_013774587.1"/>
    </source>
</evidence>
<dbReference type="SMART" id="SM00233">
    <property type="entry name" value="PH"/>
    <property type="match status" value="1"/>
</dbReference>
<dbReference type="PANTHER" id="PTHR21258:SF62">
    <property type="entry name" value="INSULIN RECEPTOR SUBSTRATE 1"/>
    <property type="match status" value="1"/>
</dbReference>
<gene>
    <name evidence="5 6" type="primary">LOC106459508</name>
</gene>
<evidence type="ECO:0000313" key="4">
    <source>
        <dbReference type="Proteomes" id="UP000694941"/>
    </source>
</evidence>
<feature type="compositionally biased region" description="Polar residues" evidence="1">
    <location>
        <begin position="128"/>
        <end position="142"/>
    </location>
</feature>
<organism evidence="4 6">
    <name type="scientific">Limulus polyphemus</name>
    <name type="common">Atlantic horseshoe crab</name>
    <dbReference type="NCBI Taxonomy" id="6850"/>
    <lineage>
        <taxon>Eukaryota</taxon>
        <taxon>Metazoa</taxon>
        <taxon>Ecdysozoa</taxon>
        <taxon>Arthropoda</taxon>
        <taxon>Chelicerata</taxon>
        <taxon>Merostomata</taxon>
        <taxon>Xiphosura</taxon>
        <taxon>Limulidae</taxon>
        <taxon>Limulus</taxon>
    </lineage>
</organism>
<proteinExistence type="predicted"/>
<evidence type="ECO:0000259" key="2">
    <source>
        <dbReference type="PROSITE" id="PS50003"/>
    </source>
</evidence>
<dbReference type="RefSeq" id="XP_022241712.1">
    <property type="nucleotide sequence ID" value="XM_022386004.1"/>
</dbReference>
<accession>A0ABM1SDK7</accession>
<evidence type="ECO:0000256" key="1">
    <source>
        <dbReference type="SAM" id="MobiDB-lite"/>
    </source>
</evidence>
<feature type="domain" description="IRS-type PTB" evidence="3">
    <location>
        <begin position="155"/>
        <end position="263"/>
    </location>
</feature>
<evidence type="ECO:0000259" key="3">
    <source>
        <dbReference type="PROSITE" id="PS51064"/>
    </source>
</evidence>
<dbReference type="PROSITE" id="PS50003">
    <property type="entry name" value="PH_DOMAIN"/>
    <property type="match status" value="1"/>
</dbReference>
<dbReference type="Pfam" id="PF02174">
    <property type="entry name" value="IRS"/>
    <property type="match status" value="1"/>
</dbReference>
<dbReference type="PANTHER" id="PTHR21258">
    <property type="entry name" value="DOCKING PROTEIN RELATED"/>
    <property type="match status" value="1"/>
</dbReference>
<dbReference type="PROSITE" id="PS51064">
    <property type="entry name" value="IRS_PTB"/>
    <property type="match status" value="1"/>
</dbReference>
<keyword evidence="4" id="KW-1185">Reference proteome</keyword>
<dbReference type="Proteomes" id="UP000694941">
    <property type="component" value="Unplaced"/>
</dbReference>
<dbReference type="SMART" id="SM00310">
    <property type="entry name" value="PTBI"/>
    <property type="match status" value="1"/>
</dbReference>
<dbReference type="RefSeq" id="XP_013774587.1">
    <property type="nucleotide sequence ID" value="XM_013919133.2"/>
</dbReference>
<dbReference type="Gene3D" id="2.30.29.30">
    <property type="entry name" value="Pleckstrin-homology domain (PH domain)/Phosphotyrosine-binding domain (PTB)"/>
    <property type="match status" value="2"/>
</dbReference>
<feature type="region of interest" description="Disordered" evidence="1">
    <location>
        <begin position="122"/>
        <end position="143"/>
    </location>
</feature>
<dbReference type="InterPro" id="IPR002404">
    <property type="entry name" value="IRS_PTB"/>
</dbReference>
<feature type="region of interest" description="Disordered" evidence="1">
    <location>
        <begin position="324"/>
        <end position="359"/>
    </location>
</feature>
<sequence>MEKEEAILTGYLWTPPQGISLLKKTWKKGFYGLYTASKRGIQRLESFETEEQFLRQAPNKIFILTDCVKITAAPQKQQANVFEVRTKCHTHIFSAESFQEMTKWITCLQSVAFGIPLPSSSSSDQQDTCSNQHNPQSSSSGVHQEENLLYSSMNAPEVYEVHIVETEASSRCTLLGDYYLIVTSVNISLGEKGPQGQVGRVLFTWPFRHIRRYGSSPTKFSIEAGRKCTSGEGLFIFETKDGNVVFQSVAAHVNLLKMSRSEVNLLENFSGGSGPTYFGKQAAASHENLHMLTQVGKVCPGVIKDTYPYNKTTKSSPESIFHEFRNEDQKSKSLKPLPPITKPPRKSKGLTGKITPTKDMAKPIPKVEHVYDEPDSSNTQFDVHELQYVEPLYDEPEENEQKQTIGENEQDEVDGQCEEPVYAVLEENANRQEISSEQKDGSLAEIRTLLVTDVPKDIGSLSLSRKVISAKGANTIFQQNEKDLGGRYASLNPTKRHIYGKINPINKSPAANIGSELVSPINQSTVWYSEVEVARHSRDEGETTKKQNVNPLVGVEYANMIASQGPTRELMVLQDPNHESSNDSVPSHFMYNDTEYAQVLKKTGKVK</sequence>
<dbReference type="SUPFAM" id="SSF50729">
    <property type="entry name" value="PH domain-like"/>
    <property type="match status" value="2"/>
</dbReference>
<feature type="region of interest" description="Disordered" evidence="1">
    <location>
        <begin position="395"/>
        <end position="414"/>
    </location>
</feature>
<dbReference type="InterPro" id="IPR050996">
    <property type="entry name" value="Docking_Protein_DOK"/>
</dbReference>
<reference evidence="5 6" key="1">
    <citation type="submission" date="2025-05" db="UniProtKB">
        <authorList>
            <consortium name="RefSeq"/>
        </authorList>
    </citation>
    <scope>IDENTIFICATION</scope>
    <source>
        <tissue evidence="5 6">Muscle</tissue>
    </source>
</reference>
<evidence type="ECO:0000313" key="6">
    <source>
        <dbReference type="RefSeq" id="XP_022241712.1"/>
    </source>
</evidence>
<feature type="domain" description="PH" evidence="2">
    <location>
        <begin position="5"/>
        <end position="113"/>
    </location>
</feature>